<reference evidence="1" key="1">
    <citation type="submission" date="2018-02" db="EMBL/GenBank/DDBJ databases">
        <title>Rhizophora mucronata_Transcriptome.</title>
        <authorList>
            <person name="Meera S.P."/>
            <person name="Sreeshan A."/>
            <person name="Augustine A."/>
        </authorList>
    </citation>
    <scope>NUCLEOTIDE SEQUENCE</scope>
    <source>
        <tissue evidence="1">Leaf</tissue>
    </source>
</reference>
<proteinExistence type="predicted"/>
<protein>
    <submittedName>
        <fullName evidence="1">Uncharacterized protein</fullName>
    </submittedName>
</protein>
<organism evidence="1">
    <name type="scientific">Rhizophora mucronata</name>
    <name type="common">Asiatic mangrove</name>
    <dbReference type="NCBI Taxonomy" id="61149"/>
    <lineage>
        <taxon>Eukaryota</taxon>
        <taxon>Viridiplantae</taxon>
        <taxon>Streptophyta</taxon>
        <taxon>Embryophyta</taxon>
        <taxon>Tracheophyta</taxon>
        <taxon>Spermatophyta</taxon>
        <taxon>Magnoliopsida</taxon>
        <taxon>eudicotyledons</taxon>
        <taxon>Gunneridae</taxon>
        <taxon>Pentapetalae</taxon>
        <taxon>rosids</taxon>
        <taxon>fabids</taxon>
        <taxon>Malpighiales</taxon>
        <taxon>Rhizophoraceae</taxon>
        <taxon>Rhizophora</taxon>
    </lineage>
</organism>
<accession>A0A2P2QJE5</accession>
<sequence length="13" mass="1644">MKFCQEYVLTLRI</sequence>
<evidence type="ECO:0000313" key="1">
    <source>
        <dbReference type="EMBL" id="MBX67054.1"/>
    </source>
</evidence>
<dbReference type="EMBL" id="GGEC01086570">
    <property type="protein sequence ID" value="MBX67054.1"/>
    <property type="molecule type" value="Transcribed_RNA"/>
</dbReference>
<name>A0A2P2QJE5_RHIMU</name>